<reference evidence="1 2" key="1">
    <citation type="submission" date="2019-03" db="EMBL/GenBank/DDBJ databases">
        <title>Single cell metagenomics reveals metabolic interactions within the superorganism composed of flagellate Streblomastix strix and complex community of Bacteroidetes bacteria on its surface.</title>
        <authorList>
            <person name="Treitli S.C."/>
            <person name="Kolisko M."/>
            <person name="Husnik F."/>
            <person name="Keeling P."/>
            <person name="Hampl V."/>
        </authorList>
    </citation>
    <scope>NUCLEOTIDE SEQUENCE [LARGE SCALE GENOMIC DNA]</scope>
    <source>
        <strain evidence="1">ST1C</strain>
    </source>
</reference>
<comment type="caution">
    <text evidence="1">The sequence shown here is derived from an EMBL/GenBank/DDBJ whole genome shotgun (WGS) entry which is preliminary data.</text>
</comment>
<sequence length="96" mass="11244">RIAAEQQSRAQQKYRIQRQEFRASANDLQLLLIRRFQKTIITNQMVDKNCQRPQDLFRSVPCSTQTNHFIYPLRQHTHTSCGTNPCSIFKVPAINV</sequence>
<accession>A0A5J4UY78</accession>
<dbReference type="EMBL" id="SNRW01011416">
    <property type="protein sequence ID" value="KAA6375183.1"/>
    <property type="molecule type" value="Genomic_DNA"/>
</dbReference>
<dbReference type="Proteomes" id="UP000324800">
    <property type="component" value="Unassembled WGS sequence"/>
</dbReference>
<gene>
    <name evidence="1" type="ORF">EZS28_029288</name>
</gene>
<dbReference type="AlphaFoldDB" id="A0A5J4UY78"/>
<evidence type="ECO:0000313" key="1">
    <source>
        <dbReference type="EMBL" id="KAA6375183.1"/>
    </source>
</evidence>
<protein>
    <submittedName>
        <fullName evidence="1">Uncharacterized protein</fullName>
    </submittedName>
</protein>
<organism evidence="1 2">
    <name type="scientific">Streblomastix strix</name>
    <dbReference type="NCBI Taxonomy" id="222440"/>
    <lineage>
        <taxon>Eukaryota</taxon>
        <taxon>Metamonada</taxon>
        <taxon>Preaxostyla</taxon>
        <taxon>Oxymonadida</taxon>
        <taxon>Streblomastigidae</taxon>
        <taxon>Streblomastix</taxon>
    </lineage>
</organism>
<evidence type="ECO:0000313" key="2">
    <source>
        <dbReference type="Proteomes" id="UP000324800"/>
    </source>
</evidence>
<name>A0A5J4UY78_9EUKA</name>
<proteinExistence type="predicted"/>
<feature type="non-terminal residue" evidence="1">
    <location>
        <position position="1"/>
    </location>
</feature>